<protein>
    <submittedName>
        <fullName evidence="2">Uncharacterized protein</fullName>
    </submittedName>
</protein>
<feature type="compositionally biased region" description="Polar residues" evidence="1">
    <location>
        <begin position="49"/>
        <end position="77"/>
    </location>
</feature>
<proteinExistence type="predicted"/>
<dbReference type="Proteomes" id="UP000663828">
    <property type="component" value="Unassembled WGS sequence"/>
</dbReference>
<dbReference type="EMBL" id="CAJNOR010007616">
    <property type="protein sequence ID" value="CAF1620417.1"/>
    <property type="molecule type" value="Genomic_DNA"/>
</dbReference>
<reference evidence="2" key="1">
    <citation type="submission" date="2021-02" db="EMBL/GenBank/DDBJ databases">
        <authorList>
            <person name="Nowell W R."/>
        </authorList>
    </citation>
    <scope>NUCLEOTIDE SEQUENCE</scope>
</reference>
<feature type="compositionally biased region" description="Polar residues" evidence="1">
    <location>
        <begin position="29"/>
        <end position="38"/>
    </location>
</feature>
<keyword evidence="3" id="KW-1185">Reference proteome</keyword>
<dbReference type="AlphaFoldDB" id="A0A816C736"/>
<evidence type="ECO:0000256" key="1">
    <source>
        <dbReference type="SAM" id="MobiDB-lite"/>
    </source>
</evidence>
<accession>A0A816C736</accession>
<feature type="region of interest" description="Disordered" evidence="1">
    <location>
        <begin position="1"/>
        <end position="77"/>
    </location>
</feature>
<feature type="compositionally biased region" description="Low complexity" evidence="1">
    <location>
        <begin position="1"/>
        <end position="18"/>
    </location>
</feature>
<sequence length="211" mass="23926">SYKQSRANSAESNSNSSLPPSPARVTKSYDLNQGSNSRARQRRRESKLRSSSTECTTPTDSPSQTIVTTDNDSPKQQEFSDDLVEELEKKKEAEKDANDLVFMLTATLQLPPVNPPVNDENNRPWSCGDRTVADPLHETHRLHQRCNQIRQQCLQEISPPKLRRALEIVENVSGAQIIPEMIDELGEDLYNKYSAQIFSLKFYEDALLIYS</sequence>
<organism evidence="2 3">
    <name type="scientific">Adineta ricciae</name>
    <name type="common">Rotifer</name>
    <dbReference type="NCBI Taxonomy" id="249248"/>
    <lineage>
        <taxon>Eukaryota</taxon>
        <taxon>Metazoa</taxon>
        <taxon>Spiralia</taxon>
        <taxon>Gnathifera</taxon>
        <taxon>Rotifera</taxon>
        <taxon>Eurotatoria</taxon>
        <taxon>Bdelloidea</taxon>
        <taxon>Adinetida</taxon>
        <taxon>Adinetidae</taxon>
        <taxon>Adineta</taxon>
    </lineage>
</organism>
<gene>
    <name evidence="2" type="ORF">XAT740_LOCUS50163</name>
</gene>
<comment type="caution">
    <text evidence="2">The sequence shown here is derived from an EMBL/GenBank/DDBJ whole genome shotgun (WGS) entry which is preliminary data.</text>
</comment>
<name>A0A816C736_ADIRI</name>
<feature type="non-terminal residue" evidence="2">
    <location>
        <position position="1"/>
    </location>
</feature>
<evidence type="ECO:0000313" key="3">
    <source>
        <dbReference type="Proteomes" id="UP000663828"/>
    </source>
</evidence>
<evidence type="ECO:0000313" key="2">
    <source>
        <dbReference type="EMBL" id="CAF1620417.1"/>
    </source>
</evidence>